<keyword evidence="5" id="KW-0328">Glycosyltransferase</keyword>
<proteinExistence type="inferred from homology"/>
<evidence type="ECO:0000256" key="9">
    <source>
        <dbReference type="ARBA" id="ARBA00023136"/>
    </source>
</evidence>
<evidence type="ECO:0000256" key="8">
    <source>
        <dbReference type="ARBA" id="ARBA00022989"/>
    </source>
</evidence>
<protein>
    <submittedName>
        <fullName evidence="16">Arabinosyltransferase domain-containing protein</fullName>
    </submittedName>
</protein>
<evidence type="ECO:0000256" key="2">
    <source>
        <dbReference type="ARBA" id="ARBA00004651"/>
    </source>
</evidence>
<dbReference type="Pfam" id="PF14896">
    <property type="entry name" value="Arabino_trans_C"/>
    <property type="match status" value="1"/>
</dbReference>
<feature type="transmembrane region" description="Helical" evidence="11">
    <location>
        <begin position="617"/>
        <end position="637"/>
    </location>
</feature>
<reference evidence="17" key="1">
    <citation type="journal article" date="2019" name="Int. J. Syst. Evol. Microbiol.">
        <title>The Global Catalogue of Microorganisms (GCM) 10K type strain sequencing project: providing services to taxonomists for standard genome sequencing and annotation.</title>
        <authorList>
            <consortium name="The Broad Institute Genomics Platform"/>
            <consortium name="The Broad Institute Genome Sequencing Center for Infectious Disease"/>
            <person name="Wu L."/>
            <person name="Ma J."/>
        </authorList>
    </citation>
    <scope>NUCLEOTIDE SEQUENCE [LARGE SCALE GENOMIC DNA]</scope>
    <source>
        <strain evidence="17">JCM 14545</strain>
    </source>
</reference>
<evidence type="ECO:0000259" key="15">
    <source>
        <dbReference type="Pfam" id="PF17689"/>
    </source>
</evidence>
<evidence type="ECO:0000256" key="10">
    <source>
        <dbReference type="ARBA" id="ARBA00023316"/>
    </source>
</evidence>
<feature type="transmembrane region" description="Helical" evidence="11">
    <location>
        <begin position="486"/>
        <end position="507"/>
    </location>
</feature>
<evidence type="ECO:0000256" key="3">
    <source>
        <dbReference type="ARBA" id="ARBA00008195"/>
    </source>
</evidence>
<accession>A0ABP5BLJ9</accession>
<sequence>MRARVRRRWLTAVACCAGALTILGALALPVAPVEVNDPSVSWPLVATAPESTLLSLEAGKPLDLKAAFSCRAVDAAAATEADRASRVVLATTDPDQPERAEGLRITAENGMLTAFLGTTVLFRDRVPASSCRYEIGAVDGHLVYTRDGQRLGTSAMPDVDALVTSITALPGPDLDVTVRVDDRFANSPAPLKLVLLGMVAISAVTAAACLLALHRRKNPRRKRRFRIGTPDVLVGAALVAWLFLAPRTSDDGWMYAMAENHQHAGYFGNYYMYHNNSYVPFTWLLRLYSWWLELGNAPVLLRAPSLLFGIVTWLAVRGAVAEVARGRRMFVPALLFLAWWLPFGLGTRQEASVAACLTVTVAAVLAARRRQRVAYLGLAVGAASLGLIAHTAGVLVVLPLALGAGAAVKLVRRTARSGAVAAATVVCVLSCAAVSAFAGFADGTLADFLRGSSSFGGGLETGPPDPLHDEFDRYRSLLGGNSLGNFALRTPVLLLLLVLPFFVVLCVRARRRRRPLPWALWLTGWTCALGLGLLVLTPSKWTWHFGAFAGVATIFLTWSALAGPGLVRRLVGDGRWTAVLGTLLLTGAAGWVLLSGAGRNVWADDVLPGVPLAGQPLLPGTVSIVVTGLVVAGAFLLRRRRGAFAPMSAATLVVACFLVAELGFLVGGFGVATARTWHTWSPWADAVRDPLAAQCGEARVLRVADPDSARPVEVASGAPVTDGFERNVWYSASPPEPGPATAEVYGNVPDESGRPARFTSPWLKLPSGLSARNQLMTTVSGQTGDGNSLTAEFATASGEVVATTEFSAAEDDIGWRDVSISRGENLPPGAVAFRLTAEVTRNWLSFAMPTARQVVPVGSALPRDGRTLVDWQLTWLYPCQGQPVLADGIVSPVSYAVGFGFGPDESEHAATSGGTWTPGVGGLLGPQLRSSTITRLYTVLDTDPGTPMRTVYRFTRPYADNAYRLRRGTTTAPGW</sequence>
<feature type="transmembrane region" description="Helical" evidence="11">
    <location>
        <begin position="395"/>
        <end position="411"/>
    </location>
</feature>
<gene>
    <name evidence="16" type="ORF">GCM10009754_15800</name>
</gene>
<feature type="transmembrane region" description="Helical" evidence="11">
    <location>
        <begin position="225"/>
        <end position="244"/>
    </location>
</feature>
<name>A0ABP5BLJ9_9PSEU</name>
<dbReference type="Gene3D" id="3.40.190.160">
    <property type="match status" value="1"/>
</dbReference>
<feature type="chain" id="PRO_5046613130" evidence="12">
    <location>
        <begin position="28"/>
        <end position="975"/>
    </location>
</feature>
<keyword evidence="17" id="KW-1185">Reference proteome</keyword>
<evidence type="ECO:0000313" key="16">
    <source>
        <dbReference type="EMBL" id="GAA1948309.1"/>
    </source>
</evidence>
<comment type="caution">
    <text evidence="16">The sequence shown here is derived from an EMBL/GenBank/DDBJ whole genome shotgun (WGS) entry which is preliminary data.</text>
</comment>
<comment type="function">
    <text evidence="1">Arabinosyl transferase responsible for the polymerization of arabinose into the arabinan of arabinogalactan.</text>
</comment>
<feature type="domain" description="Arabinosyltransferase C-terminal" evidence="14">
    <location>
        <begin position="739"/>
        <end position="975"/>
    </location>
</feature>
<feature type="domain" description="Arabinofuranosyltransferase central" evidence="13">
    <location>
        <begin position="187"/>
        <end position="571"/>
    </location>
</feature>
<keyword evidence="4" id="KW-1003">Cell membrane</keyword>
<feature type="transmembrane region" description="Helical" evidence="11">
    <location>
        <begin position="299"/>
        <end position="316"/>
    </location>
</feature>
<evidence type="ECO:0000259" key="13">
    <source>
        <dbReference type="Pfam" id="PF04602"/>
    </source>
</evidence>
<evidence type="ECO:0000256" key="11">
    <source>
        <dbReference type="SAM" id="Phobius"/>
    </source>
</evidence>
<dbReference type="InterPro" id="IPR032731">
    <property type="entry name" value="Arabino_trans_C"/>
</dbReference>
<dbReference type="InterPro" id="IPR007680">
    <property type="entry name" value="Arabino_trans_central"/>
</dbReference>
<comment type="subcellular location">
    <subcellularLocation>
        <location evidence="2">Cell membrane</location>
        <topology evidence="2">Multi-pass membrane protein</topology>
    </subcellularLocation>
</comment>
<evidence type="ECO:0000256" key="4">
    <source>
        <dbReference type="ARBA" id="ARBA00022475"/>
    </source>
</evidence>
<comment type="similarity">
    <text evidence="3">Belongs to the emb family.</text>
</comment>
<feature type="transmembrane region" description="Helical" evidence="11">
    <location>
        <begin position="193"/>
        <end position="213"/>
    </location>
</feature>
<dbReference type="Gene3D" id="2.60.120.940">
    <property type="entry name" value="EmbC, C-terminal domain, subdomain 2"/>
    <property type="match status" value="1"/>
</dbReference>
<feature type="transmembrane region" description="Helical" evidence="11">
    <location>
        <begin position="543"/>
        <end position="564"/>
    </location>
</feature>
<feature type="signal peptide" evidence="12">
    <location>
        <begin position="1"/>
        <end position="27"/>
    </location>
</feature>
<evidence type="ECO:0000259" key="14">
    <source>
        <dbReference type="Pfam" id="PF14896"/>
    </source>
</evidence>
<feature type="transmembrane region" description="Helical" evidence="11">
    <location>
        <begin position="373"/>
        <end position="389"/>
    </location>
</feature>
<dbReference type="Pfam" id="PF04602">
    <property type="entry name" value="Arabinose_trans"/>
    <property type="match status" value="1"/>
</dbReference>
<keyword evidence="6" id="KW-0808">Transferase</keyword>
<dbReference type="InterPro" id="IPR027451">
    <property type="entry name" value="EmbABC_dom1"/>
</dbReference>
<dbReference type="EMBL" id="BAAANN010000005">
    <property type="protein sequence ID" value="GAA1948309.1"/>
    <property type="molecule type" value="Genomic_DNA"/>
</dbReference>
<dbReference type="InterPro" id="IPR042486">
    <property type="entry name" value="Arabino_trans_C_2"/>
</dbReference>
<keyword evidence="8 11" id="KW-1133">Transmembrane helix</keyword>
<keyword evidence="10" id="KW-0961">Cell wall biogenesis/degradation</keyword>
<evidence type="ECO:0000313" key="17">
    <source>
        <dbReference type="Proteomes" id="UP001501116"/>
    </source>
</evidence>
<keyword evidence="7 11" id="KW-0812">Transmembrane</keyword>
<feature type="transmembrane region" description="Helical" evidence="11">
    <location>
        <begin position="418"/>
        <end position="441"/>
    </location>
</feature>
<evidence type="ECO:0000256" key="12">
    <source>
        <dbReference type="SAM" id="SignalP"/>
    </source>
</evidence>
<dbReference type="Gene3D" id="2.60.120.610">
    <property type="entry name" value="arabinofuranosyltransferase like domain"/>
    <property type="match status" value="1"/>
</dbReference>
<keyword evidence="9 11" id="KW-0472">Membrane</keyword>
<evidence type="ECO:0000256" key="1">
    <source>
        <dbReference type="ARBA" id="ARBA00003001"/>
    </source>
</evidence>
<evidence type="ECO:0000256" key="7">
    <source>
        <dbReference type="ARBA" id="ARBA00022692"/>
    </source>
</evidence>
<dbReference type="Proteomes" id="UP001501116">
    <property type="component" value="Unassembled WGS sequence"/>
</dbReference>
<evidence type="ECO:0000256" key="6">
    <source>
        <dbReference type="ARBA" id="ARBA00022679"/>
    </source>
</evidence>
<feature type="domain" description="Arabinosyltransferas concanavalin like" evidence="15">
    <location>
        <begin position="39"/>
        <end position="183"/>
    </location>
</feature>
<feature type="transmembrane region" description="Helical" evidence="11">
    <location>
        <begin position="649"/>
        <end position="672"/>
    </location>
</feature>
<evidence type="ECO:0000256" key="5">
    <source>
        <dbReference type="ARBA" id="ARBA00022676"/>
    </source>
</evidence>
<dbReference type="InterPro" id="IPR040920">
    <property type="entry name" value="Arabino_trans_N"/>
</dbReference>
<feature type="transmembrane region" description="Helical" evidence="11">
    <location>
        <begin position="576"/>
        <end position="597"/>
    </location>
</feature>
<keyword evidence="12" id="KW-0732">Signal</keyword>
<dbReference type="Pfam" id="PF17689">
    <property type="entry name" value="Arabino_trans_N"/>
    <property type="match status" value="1"/>
</dbReference>
<organism evidence="16 17">
    <name type="scientific">Amycolatopsis minnesotensis</name>
    <dbReference type="NCBI Taxonomy" id="337894"/>
    <lineage>
        <taxon>Bacteria</taxon>
        <taxon>Bacillati</taxon>
        <taxon>Actinomycetota</taxon>
        <taxon>Actinomycetes</taxon>
        <taxon>Pseudonocardiales</taxon>
        <taxon>Pseudonocardiaceae</taxon>
        <taxon>Amycolatopsis</taxon>
    </lineage>
</organism>
<feature type="transmembrane region" description="Helical" evidence="11">
    <location>
        <begin position="519"/>
        <end position="537"/>
    </location>
</feature>